<proteinExistence type="predicted"/>
<evidence type="ECO:0000313" key="3">
    <source>
        <dbReference type="Proteomes" id="UP000273119"/>
    </source>
</evidence>
<evidence type="ECO:0000313" key="2">
    <source>
        <dbReference type="EMBL" id="RKW70878.1"/>
    </source>
</evidence>
<dbReference type="AlphaFoldDB" id="A0A496PK85"/>
<keyword evidence="2" id="KW-0560">Oxidoreductase</keyword>
<gene>
    <name evidence="2" type="ORF">DWQ67_05760</name>
</gene>
<sequence length="122" mass="13189">MLDPDGNEFCLLPALGTARDDSARGGEPHAARVRLSGRLLCADSEQAQAVRDFLVEHVRATRAEAGCLSFEVTVSADPLAWDVEEWFADRTAFDLHQARVAASPWGAATAGITREYTVEESA</sequence>
<dbReference type="SUPFAM" id="SSF54909">
    <property type="entry name" value="Dimeric alpha+beta barrel"/>
    <property type="match status" value="1"/>
</dbReference>
<accession>A0A496PK85</accession>
<dbReference type="InterPro" id="IPR011008">
    <property type="entry name" value="Dimeric_a/b-barrel"/>
</dbReference>
<protein>
    <submittedName>
        <fullName evidence="2">Antibiotic biosynthesis monooxygenase</fullName>
    </submittedName>
</protein>
<dbReference type="Gene3D" id="3.30.70.100">
    <property type="match status" value="1"/>
</dbReference>
<comment type="caution">
    <text evidence="2">The sequence shown here is derived from an EMBL/GenBank/DDBJ whole genome shotgun (WGS) entry which is preliminary data.</text>
</comment>
<feature type="domain" description="ABM" evidence="1">
    <location>
        <begin position="42"/>
        <end position="98"/>
    </location>
</feature>
<dbReference type="Proteomes" id="UP000273119">
    <property type="component" value="Unassembled WGS sequence"/>
</dbReference>
<dbReference type="GO" id="GO:0004497">
    <property type="term" value="F:monooxygenase activity"/>
    <property type="evidence" value="ECO:0007669"/>
    <property type="project" value="UniProtKB-KW"/>
</dbReference>
<organism evidence="2 3">
    <name type="scientific">Galactobacter caseinivorans</name>
    <dbReference type="NCBI Taxonomy" id="2676123"/>
    <lineage>
        <taxon>Bacteria</taxon>
        <taxon>Bacillati</taxon>
        <taxon>Actinomycetota</taxon>
        <taxon>Actinomycetes</taxon>
        <taxon>Micrococcales</taxon>
        <taxon>Micrococcaceae</taxon>
        <taxon>Galactobacter</taxon>
    </lineage>
</organism>
<keyword evidence="3" id="KW-1185">Reference proteome</keyword>
<evidence type="ECO:0000259" key="1">
    <source>
        <dbReference type="Pfam" id="PF03992"/>
    </source>
</evidence>
<dbReference type="Pfam" id="PF03992">
    <property type="entry name" value="ABM"/>
    <property type="match status" value="1"/>
</dbReference>
<keyword evidence="2" id="KW-0503">Monooxygenase</keyword>
<dbReference type="EMBL" id="QQXL01000003">
    <property type="protein sequence ID" value="RKW70878.1"/>
    <property type="molecule type" value="Genomic_DNA"/>
</dbReference>
<dbReference type="InterPro" id="IPR007138">
    <property type="entry name" value="ABM_dom"/>
</dbReference>
<reference evidence="2 3" key="1">
    <citation type="submission" date="2018-07" db="EMBL/GenBank/DDBJ databases">
        <title>Arthrobacter sp. nov., isolated from raw cow's milk with high bacterial count.</title>
        <authorList>
            <person name="Hahne J."/>
            <person name="Isele D."/>
            <person name="Lipski A."/>
        </authorList>
    </citation>
    <scope>NUCLEOTIDE SEQUENCE [LARGE SCALE GENOMIC DNA]</scope>
    <source>
        <strain evidence="2 3">JZ R-183</strain>
    </source>
</reference>
<name>A0A496PK85_9MICC</name>